<dbReference type="SUPFAM" id="SSF53474">
    <property type="entry name" value="alpha/beta-Hydrolases"/>
    <property type="match status" value="1"/>
</dbReference>
<protein>
    <recommendedName>
        <fullName evidence="3 13">Cutinase</fullName>
        <ecNumber evidence="3 13">3.1.1.74</ecNumber>
    </recommendedName>
</protein>
<evidence type="ECO:0000256" key="7">
    <source>
        <dbReference type="ARBA" id="ARBA00022801"/>
    </source>
</evidence>
<dbReference type="PANTHER" id="PTHR48250">
    <property type="entry name" value="CUTINASE 2-RELATED"/>
    <property type="match status" value="1"/>
</dbReference>
<feature type="signal peptide" evidence="13">
    <location>
        <begin position="1"/>
        <end position="18"/>
    </location>
</feature>
<keyword evidence="7 13" id="KW-0378">Hydrolase</keyword>
<keyword evidence="15" id="KW-1185">Reference proteome</keyword>
<dbReference type="PROSITE" id="PS00931">
    <property type="entry name" value="CUTINASE_2"/>
    <property type="match status" value="1"/>
</dbReference>
<comment type="caution">
    <text evidence="14">The sequence shown here is derived from an EMBL/GenBank/DDBJ whole genome shotgun (WGS) entry which is preliminary data.</text>
</comment>
<evidence type="ECO:0000256" key="12">
    <source>
        <dbReference type="PIRSR" id="PIRSR611150-2"/>
    </source>
</evidence>
<dbReference type="EMBL" id="JAADYS010000268">
    <property type="protein sequence ID" value="KAF4470964.1"/>
    <property type="molecule type" value="Genomic_DNA"/>
</dbReference>
<evidence type="ECO:0000256" key="5">
    <source>
        <dbReference type="ARBA" id="ARBA00022525"/>
    </source>
</evidence>
<comment type="subcellular location">
    <subcellularLocation>
        <location evidence="1 13">Secreted</location>
    </subcellularLocation>
</comment>
<dbReference type="PROSITE" id="PS00155">
    <property type="entry name" value="CUTINASE_1"/>
    <property type="match status" value="1"/>
</dbReference>
<dbReference type="GO" id="GO:0016052">
    <property type="term" value="P:carbohydrate catabolic process"/>
    <property type="evidence" value="ECO:0007669"/>
    <property type="project" value="TreeGrafter"/>
</dbReference>
<feature type="active site" description="Nucleophile" evidence="11">
    <location>
        <position position="126"/>
    </location>
</feature>
<evidence type="ECO:0000256" key="11">
    <source>
        <dbReference type="PIRSR" id="PIRSR611150-1"/>
    </source>
</evidence>
<proteinExistence type="inferred from homology"/>
<keyword evidence="9 12" id="KW-1015">Disulfide bond</keyword>
<evidence type="ECO:0000256" key="4">
    <source>
        <dbReference type="ARBA" id="ARBA00022487"/>
    </source>
</evidence>
<dbReference type="PRINTS" id="PR00129">
    <property type="entry name" value="CUTINASE"/>
</dbReference>
<dbReference type="InterPro" id="IPR000675">
    <property type="entry name" value="Cutinase/axe"/>
</dbReference>
<keyword evidence="5 13" id="KW-0964">Secreted</keyword>
<dbReference type="InterPro" id="IPR043579">
    <property type="entry name" value="CUTINASE_2"/>
</dbReference>
<evidence type="ECO:0000256" key="1">
    <source>
        <dbReference type="ARBA" id="ARBA00004613"/>
    </source>
</evidence>
<evidence type="ECO:0000256" key="13">
    <source>
        <dbReference type="RuleBase" id="RU361263"/>
    </source>
</evidence>
<dbReference type="InterPro" id="IPR029058">
    <property type="entry name" value="AB_hydrolase_fold"/>
</dbReference>
<feature type="disulfide bond" evidence="12">
    <location>
        <begin position="174"/>
        <end position="181"/>
    </location>
</feature>
<dbReference type="InterPro" id="IPR043580">
    <property type="entry name" value="CUTINASE_1"/>
</dbReference>
<comment type="function">
    <text evidence="13">Catalyzes the hydrolysis of complex carboxylic polyesters found in the cell wall of plants. Degrades cutin, a macromolecule that forms the structure of the plant cuticle.</text>
</comment>
<gene>
    <name evidence="14" type="ORF">FALBO_2133</name>
</gene>
<dbReference type="SMART" id="SM01110">
    <property type="entry name" value="Cutinase"/>
    <property type="match status" value="1"/>
</dbReference>
<accession>A0A8H4LP32</accession>
<comment type="catalytic activity">
    <reaction evidence="10 13">
        <text>cutin + H2O = cutin monomers.</text>
        <dbReference type="EC" id="3.1.1.74"/>
    </reaction>
</comment>
<keyword evidence="8" id="KW-0843">Virulence</keyword>
<keyword evidence="6 13" id="KW-0732">Signal</keyword>
<dbReference type="EC" id="3.1.1.74" evidence="3 13"/>
<sequence length="211" mass="21461">MPSLTKSLLLALVPFAAAGPIAPRQSGFSGSTQNGLSGDCKDVTVIFARGTSELGNVGSVAGPPFFQALDEQLGSGKLAVQGVEYAASVGGIVQGGDKAGSEKMASLVTQAFEKCPNTKVVMSGYSQGAMLVHNAAKSLPAATTAKVSAVLNFGDPFQKQAVQGVPSDRVKIICHTGDGVCAGTFAITPEHLTYNRDADAAAEFVVSKVGN</sequence>
<dbReference type="AlphaFoldDB" id="A0A8H4LP32"/>
<dbReference type="GO" id="GO:0050525">
    <property type="term" value="F:cutinase activity"/>
    <property type="evidence" value="ECO:0007669"/>
    <property type="project" value="UniProtKB-UniRule"/>
</dbReference>
<keyword evidence="4 13" id="KW-0719">Serine esterase</keyword>
<feature type="chain" id="PRO_5034945890" description="Cutinase" evidence="13">
    <location>
        <begin position="19"/>
        <end position="211"/>
    </location>
</feature>
<evidence type="ECO:0000256" key="9">
    <source>
        <dbReference type="ARBA" id="ARBA00023157"/>
    </source>
</evidence>
<evidence type="ECO:0000313" key="14">
    <source>
        <dbReference type="EMBL" id="KAF4470964.1"/>
    </source>
</evidence>
<comment type="similarity">
    <text evidence="2 13">Belongs to the cutinase family.</text>
</comment>
<dbReference type="OrthoDB" id="2975078at2759"/>
<dbReference type="Pfam" id="PF01083">
    <property type="entry name" value="Cutinase"/>
    <property type="match status" value="1"/>
</dbReference>
<dbReference type="GO" id="GO:0005576">
    <property type="term" value="C:extracellular region"/>
    <property type="evidence" value="ECO:0007669"/>
    <property type="project" value="UniProtKB-SubCell"/>
</dbReference>
<evidence type="ECO:0000256" key="2">
    <source>
        <dbReference type="ARBA" id="ARBA00007534"/>
    </source>
</evidence>
<dbReference type="PANTHER" id="PTHR48250:SF3">
    <property type="entry name" value="CUTINASE 1-RELATED"/>
    <property type="match status" value="1"/>
</dbReference>
<name>A0A8H4LP32_9HYPO</name>
<organism evidence="14 15">
    <name type="scientific">Fusarium albosuccineum</name>
    <dbReference type="NCBI Taxonomy" id="1237068"/>
    <lineage>
        <taxon>Eukaryota</taxon>
        <taxon>Fungi</taxon>
        <taxon>Dikarya</taxon>
        <taxon>Ascomycota</taxon>
        <taxon>Pezizomycotina</taxon>
        <taxon>Sordariomycetes</taxon>
        <taxon>Hypocreomycetidae</taxon>
        <taxon>Hypocreales</taxon>
        <taxon>Nectriaceae</taxon>
        <taxon>Fusarium</taxon>
        <taxon>Fusarium decemcellulare species complex</taxon>
    </lineage>
</organism>
<feature type="active site" evidence="11">
    <location>
        <position position="178"/>
    </location>
</feature>
<evidence type="ECO:0000256" key="8">
    <source>
        <dbReference type="ARBA" id="ARBA00023026"/>
    </source>
</evidence>
<feature type="active site" evidence="11">
    <location>
        <position position="191"/>
    </location>
</feature>
<dbReference type="Proteomes" id="UP000554235">
    <property type="component" value="Unassembled WGS sequence"/>
</dbReference>
<evidence type="ECO:0000256" key="6">
    <source>
        <dbReference type="ARBA" id="ARBA00022729"/>
    </source>
</evidence>
<dbReference type="InterPro" id="IPR011150">
    <property type="entry name" value="Cutinase_monf"/>
</dbReference>
<reference evidence="14 15" key="1">
    <citation type="submission" date="2020-01" db="EMBL/GenBank/DDBJ databases">
        <title>Identification and distribution of gene clusters putatively required for synthesis of sphingolipid metabolism inhibitors in phylogenetically diverse species of the filamentous fungus Fusarium.</title>
        <authorList>
            <person name="Kim H.-S."/>
            <person name="Busman M."/>
            <person name="Brown D.W."/>
            <person name="Divon H."/>
            <person name="Uhlig S."/>
            <person name="Proctor R.H."/>
        </authorList>
    </citation>
    <scope>NUCLEOTIDE SEQUENCE [LARGE SCALE GENOMIC DNA]</scope>
    <source>
        <strain evidence="14 15">NRRL 20459</strain>
    </source>
</reference>
<evidence type="ECO:0000256" key="10">
    <source>
        <dbReference type="ARBA" id="ARBA00034045"/>
    </source>
</evidence>
<dbReference type="Gene3D" id="3.40.50.1820">
    <property type="entry name" value="alpha/beta hydrolase"/>
    <property type="match status" value="1"/>
</dbReference>
<evidence type="ECO:0000256" key="3">
    <source>
        <dbReference type="ARBA" id="ARBA00013095"/>
    </source>
</evidence>
<evidence type="ECO:0000313" key="15">
    <source>
        <dbReference type="Proteomes" id="UP000554235"/>
    </source>
</evidence>
<feature type="disulfide bond" evidence="12">
    <location>
        <begin position="40"/>
        <end position="115"/>
    </location>
</feature>